<evidence type="ECO:0000313" key="4">
    <source>
        <dbReference type="EMBL" id="KAF7843578.1"/>
    </source>
</evidence>
<accession>A0A834XDI7</accession>
<dbReference type="InterPro" id="IPR002885">
    <property type="entry name" value="PPR_rpt"/>
</dbReference>
<feature type="repeat" description="PPR" evidence="3">
    <location>
        <begin position="86"/>
        <end position="120"/>
    </location>
</feature>
<keyword evidence="1" id="KW-0677">Repeat</keyword>
<evidence type="ECO:0000256" key="2">
    <source>
        <dbReference type="ARBA" id="ARBA00061659"/>
    </source>
</evidence>
<dbReference type="Pfam" id="PF01535">
    <property type="entry name" value="PPR"/>
    <property type="match status" value="7"/>
</dbReference>
<dbReference type="AlphaFoldDB" id="A0A834XDI7"/>
<dbReference type="PROSITE" id="PS51375">
    <property type="entry name" value="PPR"/>
    <property type="match status" value="6"/>
</dbReference>
<dbReference type="InterPro" id="IPR011990">
    <property type="entry name" value="TPR-like_helical_dom_sf"/>
</dbReference>
<dbReference type="Gene3D" id="1.25.40.10">
    <property type="entry name" value="Tetratricopeptide repeat domain"/>
    <property type="match status" value="4"/>
</dbReference>
<comment type="similarity">
    <text evidence="2">Belongs to the PPR family. PCMP-E subfamily.</text>
</comment>
<dbReference type="FunFam" id="1.25.40.10:FF:000090">
    <property type="entry name" value="Pentatricopeptide repeat-containing protein, chloroplastic"/>
    <property type="match status" value="1"/>
</dbReference>
<organism evidence="4 5">
    <name type="scientific">Senna tora</name>
    <dbReference type="NCBI Taxonomy" id="362788"/>
    <lineage>
        <taxon>Eukaryota</taxon>
        <taxon>Viridiplantae</taxon>
        <taxon>Streptophyta</taxon>
        <taxon>Embryophyta</taxon>
        <taxon>Tracheophyta</taxon>
        <taxon>Spermatophyta</taxon>
        <taxon>Magnoliopsida</taxon>
        <taxon>eudicotyledons</taxon>
        <taxon>Gunneridae</taxon>
        <taxon>Pentapetalae</taxon>
        <taxon>rosids</taxon>
        <taxon>fabids</taxon>
        <taxon>Fabales</taxon>
        <taxon>Fabaceae</taxon>
        <taxon>Caesalpinioideae</taxon>
        <taxon>Cassia clade</taxon>
        <taxon>Senna</taxon>
    </lineage>
</organism>
<keyword evidence="5" id="KW-1185">Reference proteome</keyword>
<dbReference type="GO" id="GO:0003723">
    <property type="term" value="F:RNA binding"/>
    <property type="evidence" value="ECO:0007669"/>
    <property type="project" value="InterPro"/>
</dbReference>
<dbReference type="OrthoDB" id="185373at2759"/>
<feature type="repeat" description="PPR" evidence="3">
    <location>
        <begin position="381"/>
        <end position="415"/>
    </location>
</feature>
<dbReference type="NCBIfam" id="TIGR00756">
    <property type="entry name" value="PPR"/>
    <property type="match status" value="8"/>
</dbReference>
<dbReference type="SUPFAM" id="SSF48452">
    <property type="entry name" value="TPR-like"/>
    <property type="match status" value="1"/>
</dbReference>
<gene>
    <name evidence="4" type="ORF">G2W53_000483</name>
</gene>
<dbReference type="FunFam" id="1.25.40.10:FF:001214">
    <property type="entry name" value="Pentatricopeptide repeat-containing protein At2g20540"/>
    <property type="match status" value="1"/>
</dbReference>
<sequence>MKPNSESFPLIKHQTHKISILTNHFLNISETIDHLKQTQAVFLKHLTSLPHYHYFAARLLRRILQCPGDNLRYAHQVFDEIPSCENGFLWTSLIRGFVLHDHFRHSVSLYSRMHQNGVLPSGFTFSSVLNACGRIPAVFEGKQVHSRVVQSGLCENKIVETAILDMYAKCGCVFDAREVFDGMCDRDVVAWTAMICGYTKVGMMDDAMWLFENMGRRNSFTWTTMVAGYASNGNMKAAKGLYDMMKEKDMVTWVAMIAGYGKCGYVREARRVFDEIPMPDASSFAAMVACYAQNGYANEAIEMYNKLREVKVKITDVAMVGAISACAQLRDVQMSKTLTDHLEEICCDRTLIVSNALIHMHSKCGNIHLALREFNVVSKRDVITYSTLIIALAEHGKSQEAVGLFLKMQKEGVKPNQITFVGVLNACSSAGLIEEGCLYFKLMTEEFGIKPLPQHYSCMVDMLGRAGQLERAYALIKENASNVDAVAWSSLLGACRVHGNVELGEIVARCLFEIDPKDSGNYVLLANTYASKNKWEDAEKVKKMMSEKGMRKSPGCSWI</sequence>
<proteinExistence type="inferred from homology"/>
<dbReference type="PANTHER" id="PTHR47926">
    <property type="entry name" value="PENTATRICOPEPTIDE REPEAT-CONTAINING PROTEIN"/>
    <property type="match status" value="1"/>
</dbReference>
<dbReference type="EMBL" id="JAAIUW010000001">
    <property type="protein sequence ID" value="KAF7843578.1"/>
    <property type="molecule type" value="Genomic_DNA"/>
</dbReference>
<dbReference type="GO" id="GO:0009451">
    <property type="term" value="P:RNA modification"/>
    <property type="evidence" value="ECO:0007669"/>
    <property type="project" value="InterPro"/>
</dbReference>
<comment type="caution">
    <text evidence="4">The sequence shown here is derived from an EMBL/GenBank/DDBJ whole genome shotgun (WGS) entry which is preliminary data.</text>
</comment>
<feature type="repeat" description="PPR" evidence="3">
    <location>
        <begin position="218"/>
        <end position="252"/>
    </location>
</feature>
<name>A0A834XDI7_9FABA</name>
<evidence type="ECO:0000313" key="5">
    <source>
        <dbReference type="Proteomes" id="UP000634136"/>
    </source>
</evidence>
<evidence type="ECO:0000256" key="3">
    <source>
        <dbReference type="PROSITE-ProRule" id="PRU00708"/>
    </source>
</evidence>
<reference evidence="4" key="1">
    <citation type="submission" date="2020-09" db="EMBL/GenBank/DDBJ databases">
        <title>Genome-Enabled Discovery of Anthraquinone Biosynthesis in Senna tora.</title>
        <authorList>
            <person name="Kang S.-H."/>
            <person name="Pandey R.P."/>
            <person name="Lee C.-M."/>
            <person name="Sim J.-S."/>
            <person name="Jeong J.-T."/>
            <person name="Choi B.-S."/>
            <person name="Jung M."/>
            <person name="Ginzburg D."/>
            <person name="Zhao K."/>
            <person name="Won S.Y."/>
            <person name="Oh T.-J."/>
            <person name="Yu Y."/>
            <person name="Kim N.-H."/>
            <person name="Lee O.R."/>
            <person name="Lee T.-H."/>
            <person name="Bashyal P."/>
            <person name="Kim T.-S."/>
            <person name="Lee W.-H."/>
            <person name="Kawkins C."/>
            <person name="Kim C.-K."/>
            <person name="Kim J.S."/>
            <person name="Ahn B.O."/>
            <person name="Rhee S.Y."/>
            <person name="Sohng J.K."/>
        </authorList>
    </citation>
    <scope>NUCLEOTIDE SEQUENCE</scope>
    <source>
        <tissue evidence="4">Leaf</tissue>
    </source>
</reference>
<feature type="repeat" description="PPR" evidence="3">
    <location>
        <begin position="280"/>
        <end position="314"/>
    </location>
</feature>
<feature type="repeat" description="PPR" evidence="3">
    <location>
        <begin position="187"/>
        <end position="217"/>
    </location>
</feature>
<dbReference type="InterPro" id="IPR046848">
    <property type="entry name" value="E_motif"/>
</dbReference>
<protein>
    <submittedName>
        <fullName evidence="4">Putative pentatricopeptide repeat-containing protein</fullName>
    </submittedName>
</protein>
<dbReference type="Pfam" id="PF20431">
    <property type="entry name" value="E_motif"/>
    <property type="match status" value="1"/>
</dbReference>
<dbReference type="InterPro" id="IPR046960">
    <property type="entry name" value="PPR_At4g14850-like_plant"/>
</dbReference>
<evidence type="ECO:0000256" key="1">
    <source>
        <dbReference type="ARBA" id="ARBA00022737"/>
    </source>
</evidence>
<dbReference type="Pfam" id="PF13041">
    <property type="entry name" value="PPR_2"/>
    <property type="match status" value="1"/>
</dbReference>
<feature type="repeat" description="PPR" evidence="3">
    <location>
        <begin position="518"/>
        <end position="552"/>
    </location>
</feature>
<dbReference type="Proteomes" id="UP000634136">
    <property type="component" value="Unassembled WGS sequence"/>
</dbReference>